<dbReference type="AlphaFoldDB" id="A0A151U519"/>
<organism evidence="2 3">
    <name type="scientific">Cajanus cajan</name>
    <name type="common">Pigeon pea</name>
    <name type="synonym">Cajanus indicus</name>
    <dbReference type="NCBI Taxonomy" id="3821"/>
    <lineage>
        <taxon>Eukaryota</taxon>
        <taxon>Viridiplantae</taxon>
        <taxon>Streptophyta</taxon>
        <taxon>Embryophyta</taxon>
        <taxon>Tracheophyta</taxon>
        <taxon>Spermatophyta</taxon>
        <taxon>Magnoliopsida</taxon>
        <taxon>eudicotyledons</taxon>
        <taxon>Gunneridae</taxon>
        <taxon>Pentapetalae</taxon>
        <taxon>rosids</taxon>
        <taxon>fabids</taxon>
        <taxon>Fabales</taxon>
        <taxon>Fabaceae</taxon>
        <taxon>Papilionoideae</taxon>
        <taxon>50 kb inversion clade</taxon>
        <taxon>NPAAA clade</taxon>
        <taxon>indigoferoid/millettioid clade</taxon>
        <taxon>Phaseoleae</taxon>
        <taxon>Cajanus</taxon>
    </lineage>
</organism>
<dbReference type="Proteomes" id="UP000075243">
    <property type="component" value="Chromosome 2"/>
</dbReference>
<protein>
    <recommendedName>
        <fullName evidence="1">Retrovirus-related Pol polyprotein from transposon TNT 1-94-like beta-barrel domain-containing protein</fullName>
    </recommendedName>
</protein>
<evidence type="ECO:0000313" key="2">
    <source>
        <dbReference type="EMBL" id="KYP74364.1"/>
    </source>
</evidence>
<evidence type="ECO:0000259" key="1">
    <source>
        <dbReference type="Pfam" id="PF22936"/>
    </source>
</evidence>
<sequence>MCIVLLRMFDNGEILLQDVRYVPKLKKNFLSISTFDGLSYSVKIEHNVMKISDGLNKRNNLYILNGYTIIAHPFVTSQTLHDKTKL</sequence>
<accession>A0A151U519</accession>
<dbReference type="Gramene" id="C.cajan_06847.t">
    <property type="protein sequence ID" value="C.cajan_06847.t.cds1"/>
    <property type="gene ID" value="C.cajan_06847"/>
</dbReference>
<dbReference type="InterPro" id="IPR054722">
    <property type="entry name" value="PolX-like_BBD"/>
</dbReference>
<keyword evidence="3" id="KW-1185">Reference proteome</keyword>
<feature type="domain" description="Retrovirus-related Pol polyprotein from transposon TNT 1-94-like beta-barrel" evidence="1">
    <location>
        <begin position="4"/>
        <end position="36"/>
    </location>
</feature>
<name>A0A151U519_CAJCA</name>
<dbReference type="EMBL" id="CM003604">
    <property type="protein sequence ID" value="KYP74364.1"/>
    <property type="molecule type" value="Genomic_DNA"/>
</dbReference>
<proteinExistence type="predicted"/>
<evidence type="ECO:0000313" key="3">
    <source>
        <dbReference type="Proteomes" id="UP000075243"/>
    </source>
</evidence>
<dbReference type="Pfam" id="PF22936">
    <property type="entry name" value="Pol_BBD"/>
    <property type="match status" value="1"/>
</dbReference>
<gene>
    <name evidence="2" type="ORF">KK1_007040</name>
</gene>
<reference evidence="2 3" key="1">
    <citation type="journal article" date="2012" name="Nat. Biotechnol.">
        <title>Draft genome sequence of pigeonpea (Cajanus cajan), an orphan legume crop of resource-poor farmers.</title>
        <authorList>
            <person name="Varshney R.K."/>
            <person name="Chen W."/>
            <person name="Li Y."/>
            <person name="Bharti A.K."/>
            <person name="Saxena R.K."/>
            <person name="Schlueter J.A."/>
            <person name="Donoghue M.T."/>
            <person name="Azam S."/>
            <person name="Fan G."/>
            <person name="Whaley A.M."/>
            <person name="Farmer A.D."/>
            <person name="Sheridan J."/>
            <person name="Iwata A."/>
            <person name="Tuteja R."/>
            <person name="Penmetsa R.V."/>
            <person name="Wu W."/>
            <person name="Upadhyaya H.D."/>
            <person name="Yang S.P."/>
            <person name="Shah T."/>
            <person name="Saxena K.B."/>
            <person name="Michael T."/>
            <person name="McCombie W.R."/>
            <person name="Yang B."/>
            <person name="Zhang G."/>
            <person name="Yang H."/>
            <person name="Wang J."/>
            <person name="Spillane C."/>
            <person name="Cook D.R."/>
            <person name="May G.D."/>
            <person name="Xu X."/>
            <person name="Jackson S.A."/>
        </authorList>
    </citation>
    <scope>NUCLEOTIDE SEQUENCE [LARGE SCALE GENOMIC DNA]</scope>
    <source>
        <strain evidence="3">cv. Asha</strain>
    </source>
</reference>